<dbReference type="OrthoDB" id="8004856at2"/>
<keyword evidence="2" id="KW-1185">Reference proteome</keyword>
<gene>
    <name evidence="1" type="ORF">VQ03_22815</name>
</gene>
<comment type="caution">
    <text evidence="1">The sequence shown here is derived from an EMBL/GenBank/DDBJ whole genome shotgun (WGS) entry which is preliminary data.</text>
</comment>
<dbReference type="PATRIC" id="fig|1187852.3.peg.2107"/>
<reference evidence="1 2" key="1">
    <citation type="submission" date="2015-03" db="EMBL/GenBank/DDBJ databases">
        <title>Genome sequencing of Methylobacterium tarhaniae DSM 25844.</title>
        <authorList>
            <person name="Chaudhry V."/>
            <person name="Patil P.B."/>
        </authorList>
    </citation>
    <scope>NUCLEOTIDE SEQUENCE [LARGE SCALE GENOMIC DNA]</scope>
    <source>
        <strain evidence="1 2">DSM 25844</strain>
    </source>
</reference>
<accession>A0A0J6SI35</accession>
<dbReference type="Proteomes" id="UP000036449">
    <property type="component" value="Unassembled WGS sequence"/>
</dbReference>
<evidence type="ECO:0000313" key="1">
    <source>
        <dbReference type="EMBL" id="KMO34895.1"/>
    </source>
</evidence>
<proteinExistence type="predicted"/>
<sequence>MTQWRPDRSLERLTEALEAEILSAPEPEVRALVAEAAAEAEALRQFVLQAVDQAEEGAGLPQGMTGGVPALRRP</sequence>
<organism evidence="1 2">
    <name type="scientific">Methylobacterium tarhaniae</name>
    <dbReference type="NCBI Taxonomy" id="1187852"/>
    <lineage>
        <taxon>Bacteria</taxon>
        <taxon>Pseudomonadati</taxon>
        <taxon>Pseudomonadota</taxon>
        <taxon>Alphaproteobacteria</taxon>
        <taxon>Hyphomicrobiales</taxon>
        <taxon>Methylobacteriaceae</taxon>
        <taxon>Methylobacterium</taxon>
    </lineage>
</organism>
<dbReference type="EMBL" id="LABZ01000173">
    <property type="protein sequence ID" value="KMO34895.1"/>
    <property type="molecule type" value="Genomic_DNA"/>
</dbReference>
<dbReference type="RefSeq" id="WP_048453188.1">
    <property type="nucleotide sequence ID" value="NZ_LABZ01000173.1"/>
</dbReference>
<dbReference type="AlphaFoldDB" id="A0A0J6SI35"/>
<evidence type="ECO:0000313" key="2">
    <source>
        <dbReference type="Proteomes" id="UP000036449"/>
    </source>
</evidence>
<name>A0A0J6SI35_9HYPH</name>
<protein>
    <submittedName>
        <fullName evidence="1">Uncharacterized protein</fullName>
    </submittedName>
</protein>